<feature type="compositionally biased region" description="Low complexity" evidence="1">
    <location>
        <begin position="230"/>
        <end position="240"/>
    </location>
</feature>
<dbReference type="Proteomes" id="UP000054107">
    <property type="component" value="Unassembled WGS sequence"/>
</dbReference>
<dbReference type="STRING" id="35722.A0A0B7NXE9"/>
<feature type="compositionally biased region" description="Basic and acidic residues" evidence="1">
    <location>
        <begin position="251"/>
        <end position="283"/>
    </location>
</feature>
<dbReference type="AlphaFoldDB" id="A0A0B7NXE9"/>
<gene>
    <name evidence="2" type="primary">PARPA_14369.1 scaffold 50072</name>
</gene>
<dbReference type="InterPro" id="IPR052055">
    <property type="entry name" value="Hepadnavirus_pol/RT"/>
</dbReference>
<dbReference type="OrthoDB" id="2267227at2759"/>
<name>A0A0B7NXE9_9FUNG</name>
<evidence type="ECO:0000313" key="2">
    <source>
        <dbReference type="EMBL" id="CEP20048.1"/>
    </source>
</evidence>
<keyword evidence="3" id="KW-1185">Reference proteome</keyword>
<evidence type="ECO:0000256" key="1">
    <source>
        <dbReference type="SAM" id="MobiDB-lite"/>
    </source>
</evidence>
<reference evidence="2 3" key="1">
    <citation type="submission" date="2014-09" db="EMBL/GenBank/DDBJ databases">
        <authorList>
            <person name="Ellenberger Sabrina"/>
        </authorList>
    </citation>
    <scope>NUCLEOTIDE SEQUENCE [LARGE SCALE GENOMIC DNA]</scope>
    <source>
        <strain evidence="2 3">CBS 412.66</strain>
    </source>
</reference>
<organism evidence="2 3">
    <name type="scientific">Parasitella parasitica</name>
    <dbReference type="NCBI Taxonomy" id="35722"/>
    <lineage>
        <taxon>Eukaryota</taxon>
        <taxon>Fungi</taxon>
        <taxon>Fungi incertae sedis</taxon>
        <taxon>Mucoromycota</taxon>
        <taxon>Mucoromycotina</taxon>
        <taxon>Mucoromycetes</taxon>
        <taxon>Mucorales</taxon>
        <taxon>Mucorineae</taxon>
        <taxon>Mucoraceae</taxon>
        <taxon>Parasitella</taxon>
    </lineage>
</organism>
<evidence type="ECO:0000313" key="3">
    <source>
        <dbReference type="Proteomes" id="UP000054107"/>
    </source>
</evidence>
<feature type="region of interest" description="Disordered" evidence="1">
    <location>
        <begin position="224"/>
        <end position="283"/>
    </location>
</feature>
<accession>A0A0B7NXE9</accession>
<sequence>MQAPRRPRIPDQQGKECVRTEDLSRISWFPLQHQVYDNVSTTFKDQEIAATSTTSPKCDQSLMQMGCESTEKDDCTIPAISEALLHIRHLQRDLARSLHLNHNNWNSTCEISQKSKEEIQWWKAFLVKKNGLLIQQIPLAAPETTIFVDASDVGWGVSSNHIETSGFWSQLDKEKFINIRELTAIYYALLMHAKKLNSTTIQVFSDNITALTYVINKSRRNRLVRSIGPSSKNSKSVQSKSTEDSLPTCTRHREYQSRQIEPSEKTDVRNDDSTKDVQTDSQE</sequence>
<dbReference type="EMBL" id="LN734204">
    <property type="protein sequence ID" value="CEP20048.1"/>
    <property type="molecule type" value="Genomic_DNA"/>
</dbReference>
<protein>
    <recommendedName>
        <fullName evidence="4">RNase H type-1 domain-containing protein</fullName>
    </recommendedName>
</protein>
<dbReference type="CDD" id="cd09275">
    <property type="entry name" value="RNase_HI_RT_DIRS1"/>
    <property type="match status" value="1"/>
</dbReference>
<dbReference type="PANTHER" id="PTHR33050:SF7">
    <property type="entry name" value="RIBONUCLEASE H"/>
    <property type="match status" value="1"/>
</dbReference>
<proteinExistence type="predicted"/>
<dbReference type="PANTHER" id="PTHR33050">
    <property type="entry name" value="REVERSE TRANSCRIPTASE DOMAIN-CONTAINING PROTEIN"/>
    <property type="match status" value="1"/>
</dbReference>
<evidence type="ECO:0008006" key="4">
    <source>
        <dbReference type="Google" id="ProtNLM"/>
    </source>
</evidence>